<proteinExistence type="predicted"/>
<dbReference type="AlphaFoldDB" id="A0A813ZHV9"/>
<accession>A0A813ZHV9</accession>
<evidence type="ECO:0000313" key="3">
    <source>
        <dbReference type="Proteomes" id="UP000663829"/>
    </source>
</evidence>
<dbReference type="Proteomes" id="UP000681722">
    <property type="component" value="Unassembled WGS sequence"/>
</dbReference>
<evidence type="ECO:0000313" key="2">
    <source>
        <dbReference type="EMBL" id="CAF3683085.1"/>
    </source>
</evidence>
<keyword evidence="3" id="KW-1185">Reference proteome</keyword>
<protein>
    <submittedName>
        <fullName evidence="1">Uncharacterized protein</fullName>
    </submittedName>
</protein>
<gene>
    <name evidence="1" type="ORF">GPM918_LOCUS8609</name>
    <name evidence="2" type="ORF">SRO942_LOCUS8609</name>
</gene>
<organism evidence="1 3">
    <name type="scientific">Didymodactylos carnosus</name>
    <dbReference type="NCBI Taxonomy" id="1234261"/>
    <lineage>
        <taxon>Eukaryota</taxon>
        <taxon>Metazoa</taxon>
        <taxon>Spiralia</taxon>
        <taxon>Gnathifera</taxon>
        <taxon>Rotifera</taxon>
        <taxon>Eurotatoria</taxon>
        <taxon>Bdelloidea</taxon>
        <taxon>Philodinida</taxon>
        <taxon>Philodinidae</taxon>
        <taxon>Didymodactylos</taxon>
    </lineage>
</organism>
<dbReference type="Proteomes" id="UP000663829">
    <property type="component" value="Unassembled WGS sequence"/>
</dbReference>
<name>A0A813ZHV9_9BILA</name>
<evidence type="ECO:0000313" key="1">
    <source>
        <dbReference type="EMBL" id="CAF0900508.1"/>
    </source>
</evidence>
<sequence length="416" mass="46735">MQIEYVWPSLFEQSIVANPSLYWLNSSSPSSSSSMDSNLIYDQNYFEQQYCDVNNNNQTSTNQHMFNFGNSATADTLYDTLVNEQTTIKTKPMVAVYDSLREPINEIFFPQKVIKPLPIGAERKIASNVRDNYSVSTSSSLSTSSINSNCISHTQSSLILPTTVTITNATTTSNQQSPSAKSTLFHNSSNATMFMPKDQNYDNSQDTYVEVNPPVVYDNSDLQLNSTYPRISNMLHRSLISPTSRTPPSKQISDINTMPAHSTIEQQLRRVVIDQATSNNSKTLSCPMSSKKTQQQQQVQSVCTYPNYQSLPVQYSLPEINRLSFDNNSPRLNYRSMYNDQNQMFSTQFAQSINVTSQAALCASAAAAQIAQAAVQLTAAIVHKYIEVVLSDNELEYIKMFDIIGRFAYERLNQIR</sequence>
<dbReference type="EMBL" id="CAJOBC010001518">
    <property type="protein sequence ID" value="CAF3683085.1"/>
    <property type="molecule type" value="Genomic_DNA"/>
</dbReference>
<dbReference type="EMBL" id="CAJNOQ010001518">
    <property type="protein sequence ID" value="CAF0900508.1"/>
    <property type="molecule type" value="Genomic_DNA"/>
</dbReference>
<comment type="caution">
    <text evidence="1">The sequence shown here is derived from an EMBL/GenBank/DDBJ whole genome shotgun (WGS) entry which is preliminary data.</text>
</comment>
<reference evidence="1" key="1">
    <citation type="submission" date="2021-02" db="EMBL/GenBank/DDBJ databases">
        <authorList>
            <person name="Nowell W R."/>
        </authorList>
    </citation>
    <scope>NUCLEOTIDE SEQUENCE</scope>
</reference>